<reference evidence="4" key="1">
    <citation type="journal article" date="2023" name="Mol. Phylogenet. Evol.">
        <title>Genome-scale phylogeny and comparative genomics of the fungal order Sordariales.</title>
        <authorList>
            <person name="Hensen N."/>
            <person name="Bonometti L."/>
            <person name="Westerberg I."/>
            <person name="Brannstrom I.O."/>
            <person name="Guillou S."/>
            <person name="Cros-Aarteil S."/>
            <person name="Calhoun S."/>
            <person name="Haridas S."/>
            <person name="Kuo A."/>
            <person name="Mondo S."/>
            <person name="Pangilinan J."/>
            <person name="Riley R."/>
            <person name="LaButti K."/>
            <person name="Andreopoulos B."/>
            <person name="Lipzen A."/>
            <person name="Chen C."/>
            <person name="Yan M."/>
            <person name="Daum C."/>
            <person name="Ng V."/>
            <person name="Clum A."/>
            <person name="Steindorff A."/>
            <person name="Ohm R.A."/>
            <person name="Martin F."/>
            <person name="Silar P."/>
            <person name="Natvig D.O."/>
            <person name="Lalanne C."/>
            <person name="Gautier V."/>
            <person name="Ament-Velasquez S.L."/>
            <person name="Kruys A."/>
            <person name="Hutchinson M.I."/>
            <person name="Powell A.J."/>
            <person name="Barry K."/>
            <person name="Miller A.N."/>
            <person name="Grigoriev I.V."/>
            <person name="Debuchy R."/>
            <person name="Gladieux P."/>
            <person name="Hiltunen Thoren M."/>
            <person name="Johannesson H."/>
        </authorList>
    </citation>
    <scope>NUCLEOTIDE SEQUENCE</scope>
    <source>
        <strain evidence="4">CBS 508.74</strain>
    </source>
</reference>
<dbReference type="GeneID" id="89940323"/>
<feature type="signal peptide" evidence="2">
    <location>
        <begin position="1"/>
        <end position="19"/>
    </location>
</feature>
<protein>
    <submittedName>
        <fullName evidence="4">Glycosyltransferase family 90 protein</fullName>
    </submittedName>
</protein>
<evidence type="ECO:0000313" key="5">
    <source>
        <dbReference type="Proteomes" id="UP001302812"/>
    </source>
</evidence>
<dbReference type="InterPro" id="IPR006598">
    <property type="entry name" value="CAP10"/>
</dbReference>
<dbReference type="RefSeq" id="XP_064665604.1">
    <property type="nucleotide sequence ID" value="XM_064816198.1"/>
</dbReference>
<keyword evidence="2" id="KW-0732">Signal</keyword>
<feature type="transmembrane region" description="Helical" evidence="1">
    <location>
        <begin position="202"/>
        <end position="224"/>
    </location>
</feature>
<feature type="transmembrane region" description="Helical" evidence="1">
    <location>
        <begin position="314"/>
        <end position="335"/>
    </location>
</feature>
<dbReference type="AlphaFoldDB" id="A0AAN6QFW7"/>
<dbReference type="Proteomes" id="UP001302812">
    <property type="component" value="Unassembled WGS sequence"/>
</dbReference>
<keyword evidence="1" id="KW-1133">Transmembrane helix</keyword>
<dbReference type="InterPro" id="IPR051091">
    <property type="entry name" value="O-Glucosyltr/Glycosyltrsf_90"/>
</dbReference>
<dbReference type="PANTHER" id="PTHR12203:SF61">
    <property type="entry name" value="CAPSULE PROTEIN"/>
    <property type="match status" value="1"/>
</dbReference>
<feature type="domain" description="Glycosyl transferase CAP10" evidence="3">
    <location>
        <begin position="542"/>
        <end position="831"/>
    </location>
</feature>
<proteinExistence type="predicted"/>
<evidence type="ECO:0000313" key="4">
    <source>
        <dbReference type="EMBL" id="KAK4108034.1"/>
    </source>
</evidence>
<evidence type="ECO:0000259" key="3">
    <source>
        <dbReference type="SMART" id="SM00672"/>
    </source>
</evidence>
<feature type="chain" id="PRO_5043011039" evidence="2">
    <location>
        <begin position="20"/>
        <end position="835"/>
    </location>
</feature>
<accession>A0AAN6QFW7</accession>
<organism evidence="4 5">
    <name type="scientific">Canariomyces notabilis</name>
    <dbReference type="NCBI Taxonomy" id="2074819"/>
    <lineage>
        <taxon>Eukaryota</taxon>
        <taxon>Fungi</taxon>
        <taxon>Dikarya</taxon>
        <taxon>Ascomycota</taxon>
        <taxon>Pezizomycotina</taxon>
        <taxon>Sordariomycetes</taxon>
        <taxon>Sordariomycetidae</taxon>
        <taxon>Sordariales</taxon>
        <taxon>Chaetomiaceae</taxon>
        <taxon>Canariomyces</taxon>
    </lineage>
</organism>
<sequence>MFSAGAALLFSALVQYLTTPNVELPSEVVCWATLPAVILLVRRYGSVSRATTSKTLLGTASRASGAVPSTKAWLFALGVGAACWYRAEERIIVLWPALTPLLLLAGVGPVTTSIKTGLRVFPPPLTARWSSGLIAAFSCVILVGSSGISLPSLAVCVAVVALLYGGYLAISSPASAVDGDAEHAGGQQGRGDAPESSQVEDMALSLGLRILPILAIAMGVRFLVSHELQVALFRVVMVASVKALSWFFTLKATRDSSWCVSSTIGTFAITSTYSSALGDRSSYAYAASHLVASLLSLGQTIDMVPKESKPRTRLWALGVLPLMAFIVNMGGIGALRTLFPPEKHPIEVLARAAEADFDAMLGRQSFNYMAAVLEYQRRYNLEPPSGFEAWYDFAVAHASPIIDEFDMIHQAIAPFLKMSGQEVREAMAQAIGAKDGKLCHCEFKGETGETRCNNPQIQGTLLRWLGGVTGKIPDVEFLVNPLDEPRVMLPEAESTGEERERVRVTNLSRKPVWDVLTRGCAPESGSLTLKKQGARGGINTHGLPFVTDTNADKDLCRHPEYRDMHGIAMSPTTFLLVDGAVPVLSSGTLTTMADVLFPSPAYAEDGFVYDEGRDMEWDLKANNLYWAGSTTGGWAANDDEWKKYHRHRFVALAQDLEPGKTYWYLRKQDGVFHRAASSLLGRDLFDVGFTTILQCRDDICDSEKQYFDVLPRADKDAALASKLVFDLDGNGISGRFVKLLSSRSAVLKQTLFREWHDERLAAWVHYIPVSQDLGEVPELVSWLTGTEEGRARAKTVAERGREWAARAMRDEDRAVYIYRLMLELARIQDPERPAM</sequence>
<keyword evidence="1" id="KW-0472">Membrane</keyword>
<feature type="transmembrane region" description="Helical" evidence="1">
    <location>
        <begin position="150"/>
        <end position="170"/>
    </location>
</feature>
<feature type="transmembrane region" description="Helical" evidence="1">
    <location>
        <begin position="92"/>
        <end position="114"/>
    </location>
</feature>
<keyword evidence="5" id="KW-1185">Reference proteome</keyword>
<evidence type="ECO:0000256" key="1">
    <source>
        <dbReference type="SAM" id="Phobius"/>
    </source>
</evidence>
<gene>
    <name evidence="4" type="ORF">N656DRAFT_784564</name>
</gene>
<dbReference type="PANTHER" id="PTHR12203">
    <property type="entry name" value="KDEL LYS-ASP-GLU-LEU CONTAINING - RELATED"/>
    <property type="match status" value="1"/>
</dbReference>
<name>A0AAN6QFW7_9PEZI</name>
<dbReference type="EMBL" id="MU853366">
    <property type="protein sequence ID" value="KAK4108034.1"/>
    <property type="molecule type" value="Genomic_DNA"/>
</dbReference>
<feature type="transmembrane region" description="Helical" evidence="1">
    <location>
        <begin position="126"/>
        <end position="143"/>
    </location>
</feature>
<reference evidence="4" key="2">
    <citation type="submission" date="2023-05" db="EMBL/GenBank/DDBJ databases">
        <authorList>
            <consortium name="Lawrence Berkeley National Laboratory"/>
            <person name="Steindorff A."/>
            <person name="Hensen N."/>
            <person name="Bonometti L."/>
            <person name="Westerberg I."/>
            <person name="Brannstrom I.O."/>
            <person name="Guillou S."/>
            <person name="Cros-Aarteil S."/>
            <person name="Calhoun S."/>
            <person name="Haridas S."/>
            <person name="Kuo A."/>
            <person name="Mondo S."/>
            <person name="Pangilinan J."/>
            <person name="Riley R."/>
            <person name="Labutti K."/>
            <person name="Andreopoulos B."/>
            <person name="Lipzen A."/>
            <person name="Chen C."/>
            <person name="Yanf M."/>
            <person name="Daum C."/>
            <person name="Ng V."/>
            <person name="Clum A."/>
            <person name="Ohm R."/>
            <person name="Martin F."/>
            <person name="Silar P."/>
            <person name="Natvig D."/>
            <person name="Lalanne C."/>
            <person name="Gautier V."/>
            <person name="Ament-Velasquez S.L."/>
            <person name="Kruys A."/>
            <person name="Hutchinson M.I."/>
            <person name="Powell A.J."/>
            <person name="Barry K."/>
            <person name="Miller A.N."/>
            <person name="Grigoriev I.V."/>
            <person name="Debuchy R."/>
            <person name="Gladieux P."/>
            <person name="Thoren M.H."/>
            <person name="Johannesson H."/>
        </authorList>
    </citation>
    <scope>NUCLEOTIDE SEQUENCE</scope>
    <source>
        <strain evidence="4">CBS 508.74</strain>
    </source>
</reference>
<keyword evidence="1" id="KW-0812">Transmembrane</keyword>
<evidence type="ECO:0000256" key="2">
    <source>
        <dbReference type="SAM" id="SignalP"/>
    </source>
</evidence>
<comment type="caution">
    <text evidence="4">The sequence shown here is derived from an EMBL/GenBank/DDBJ whole genome shotgun (WGS) entry which is preliminary data.</text>
</comment>
<dbReference type="SMART" id="SM00672">
    <property type="entry name" value="CAP10"/>
    <property type="match status" value="1"/>
</dbReference>
<dbReference type="Pfam" id="PF05686">
    <property type="entry name" value="Glyco_transf_90"/>
    <property type="match status" value="1"/>
</dbReference>